<protein>
    <recommendedName>
        <fullName evidence="2">DUF2190 domain-containing protein</fullName>
    </recommendedName>
</protein>
<organism evidence="1">
    <name type="scientific">marine sediment metagenome</name>
    <dbReference type="NCBI Taxonomy" id="412755"/>
    <lineage>
        <taxon>unclassified sequences</taxon>
        <taxon>metagenomes</taxon>
        <taxon>ecological metagenomes</taxon>
    </lineage>
</organism>
<dbReference type="EMBL" id="LAZR01001885">
    <property type="protein sequence ID" value="KKN37574.1"/>
    <property type="molecule type" value="Genomic_DNA"/>
</dbReference>
<sequence length="154" mass="15526">MTDKYFGLFDGAIDERAYVINAIADEQITIGSPVTVVAPAVGELLPRVEPTDSITAYIHGVCVGGDSNGTYGGSSEIAGEAGDAVKVCINGRCKVRVDGSGTPVAIGSQLGPQATDGVAVVAVTTNSAFARALQTSTASTDFIACSVDQEGVVA</sequence>
<evidence type="ECO:0000313" key="1">
    <source>
        <dbReference type="EMBL" id="KKN37574.1"/>
    </source>
</evidence>
<reference evidence="1" key="1">
    <citation type="journal article" date="2015" name="Nature">
        <title>Complex archaea that bridge the gap between prokaryotes and eukaryotes.</title>
        <authorList>
            <person name="Spang A."/>
            <person name="Saw J.H."/>
            <person name="Jorgensen S.L."/>
            <person name="Zaremba-Niedzwiedzka K."/>
            <person name="Martijn J."/>
            <person name="Lind A.E."/>
            <person name="van Eijk R."/>
            <person name="Schleper C."/>
            <person name="Guy L."/>
            <person name="Ettema T.J."/>
        </authorList>
    </citation>
    <scope>NUCLEOTIDE SEQUENCE</scope>
</reference>
<gene>
    <name evidence="1" type="ORF">LCGC14_0762140</name>
</gene>
<evidence type="ECO:0008006" key="2">
    <source>
        <dbReference type="Google" id="ProtNLM"/>
    </source>
</evidence>
<name>A0A0F9Q4X3_9ZZZZ</name>
<accession>A0A0F9Q4X3</accession>
<proteinExistence type="predicted"/>
<dbReference type="AlphaFoldDB" id="A0A0F9Q4X3"/>
<comment type="caution">
    <text evidence="1">The sequence shown here is derived from an EMBL/GenBank/DDBJ whole genome shotgun (WGS) entry which is preliminary data.</text>
</comment>